<accession>A0A1I7B412</accession>
<organism evidence="2 3">
    <name type="scientific">Sedimentitalea nanhaiensis</name>
    <dbReference type="NCBI Taxonomy" id="999627"/>
    <lineage>
        <taxon>Bacteria</taxon>
        <taxon>Pseudomonadati</taxon>
        <taxon>Pseudomonadota</taxon>
        <taxon>Alphaproteobacteria</taxon>
        <taxon>Rhodobacterales</taxon>
        <taxon>Paracoccaceae</taxon>
        <taxon>Sedimentitalea</taxon>
    </lineage>
</organism>
<dbReference type="Pfam" id="PF06568">
    <property type="entry name" value="YjiS-like"/>
    <property type="match status" value="1"/>
</dbReference>
<evidence type="ECO:0000313" key="2">
    <source>
        <dbReference type="EMBL" id="SFT81960.1"/>
    </source>
</evidence>
<dbReference type="EMBL" id="FPAW01000008">
    <property type="protein sequence ID" value="SFT81960.1"/>
    <property type="molecule type" value="Genomic_DNA"/>
</dbReference>
<protein>
    <recommendedName>
        <fullName evidence="1">YjiS-like domain-containing protein</fullName>
    </recommendedName>
</protein>
<dbReference type="STRING" id="999627.SAMN05216236_108129"/>
<sequence length="68" mass="7981">MAHALTASHEAPRLIRLLQTVKERFIRHRLFRQTVDELSGLSNRQLADLGMNRSMIRRVAYQAAYDMR</sequence>
<dbReference type="eggNOG" id="COG5457">
    <property type="taxonomic scope" value="Bacteria"/>
</dbReference>
<feature type="domain" description="YjiS-like" evidence="1">
    <location>
        <begin position="23"/>
        <end position="57"/>
    </location>
</feature>
<proteinExistence type="predicted"/>
<dbReference type="RefSeq" id="WP_027263584.1">
    <property type="nucleotide sequence ID" value="NZ_FPAW01000008.1"/>
</dbReference>
<reference evidence="2 3" key="1">
    <citation type="submission" date="2016-10" db="EMBL/GenBank/DDBJ databases">
        <authorList>
            <person name="de Groot N.N."/>
        </authorList>
    </citation>
    <scope>NUCLEOTIDE SEQUENCE [LARGE SCALE GENOMIC DNA]</scope>
    <source>
        <strain evidence="2 3">CGMCC 1.10959</strain>
    </source>
</reference>
<evidence type="ECO:0000259" key="1">
    <source>
        <dbReference type="Pfam" id="PF06568"/>
    </source>
</evidence>
<keyword evidence="3" id="KW-1185">Reference proteome</keyword>
<gene>
    <name evidence="2" type="ORF">SAMN05216236_108129</name>
</gene>
<dbReference type="Proteomes" id="UP000182466">
    <property type="component" value="Unassembled WGS sequence"/>
</dbReference>
<name>A0A1I7B412_9RHOB</name>
<dbReference type="InterPro" id="IPR009506">
    <property type="entry name" value="YjiS-like"/>
</dbReference>
<dbReference type="AlphaFoldDB" id="A0A1I7B412"/>
<dbReference type="OrthoDB" id="8244198at2"/>
<evidence type="ECO:0000313" key="3">
    <source>
        <dbReference type="Proteomes" id="UP000182466"/>
    </source>
</evidence>